<dbReference type="RefSeq" id="WP_276699196.1">
    <property type="nucleotide sequence ID" value="NZ_CALCVY010000253.1"/>
</dbReference>
<organism evidence="2 3">
    <name type="scientific">Methanobacterium formicicum</name>
    <dbReference type="NCBI Taxonomy" id="2162"/>
    <lineage>
        <taxon>Archaea</taxon>
        <taxon>Methanobacteriati</taxon>
        <taxon>Methanobacteriota</taxon>
        <taxon>Methanomada group</taxon>
        <taxon>Methanobacteria</taxon>
        <taxon>Methanobacteriales</taxon>
        <taxon>Methanobacteriaceae</taxon>
        <taxon>Methanobacterium</taxon>
    </lineage>
</organism>
<dbReference type="Proteomes" id="UP000606900">
    <property type="component" value="Unassembled WGS sequence"/>
</dbReference>
<keyword evidence="1" id="KW-0472">Membrane</keyword>
<keyword evidence="1" id="KW-1133">Transmembrane helix</keyword>
<reference evidence="2" key="1">
    <citation type="submission" date="2020-10" db="EMBL/GenBank/DDBJ databases">
        <title>Dehalococcoides mccartyi of a TCE/Cr reducing biochatode.</title>
        <authorList>
            <person name="Matturro B."/>
        </authorList>
    </citation>
    <scope>NUCLEOTIDE SEQUENCE</scope>
    <source>
        <strain evidence="2">Bin2</strain>
    </source>
</reference>
<name>A0A843AP22_METFO</name>
<keyword evidence="1" id="KW-0812">Transmembrane</keyword>
<gene>
    <name evidence="2" type="ORF">ISP06_07055</name>
</gene>
<accession>A0A843AP22</accession>
<sequence length="252" mass="29510">MNFIKIILYLVGVYLILGGFASFLKTLSILDVFGIFIGFIPLIIGFYWEDLKNFNFKAMWGVLLFQWFILFYVFFNLRSFNFGDVATATTIAMAATVFTFVIWIRVNQSVKKTPEYHVADSTFKMYDWWHEINSTNESVEFRNSVSDNEPLLEMNLLLKQYTKAYELESEYQNSKSSVNRTIVETENKTIEGINVRSVNSQDTNKDKTFLDYYFQKNGKYYSIHLAGYTNPIKELHNKRIEFTLESIISTIN</sequence>
<comment type="caution">
    <text evidence="2">The sequence shown here is derived from an EMBL/GenBank/DDBJ whole genome shotgun (WGS) entry which is preliminary data.</text>
</comment>
<evidence type="ECO:0000256" key="1">
    <source>
        <dbReference type="SAM" id="Phobius"/>
    </source>
</evidence>
<evidence type="ECO:0000313" key="2">
    <source>
        <dbReference type="EMBL" id="MBF4475211.1"/>
    </source>
</evidence>
<dbReference type="AlphaFoldDB" id="A0A843AP22"/>
<feature type="transmembrane region" description="Helical" evidence="1">
    <location>
        <begin position="82"/>
        <end position="104"/>
    </location>
</feature>
<protein>
    <submittedName>
        <fullName evidence="2">Uncharacterized protein</fullName>
    </submittedName>
</protein>
<feature type="transmembrane region" description="Helical" evidence="1">
    <location>
        <begin position="6"/>
        <end position="24"/>
    </location>
</feature>
<feature type="transmembrane region" description="Helical" evidence="1">
    <location>
        <begin position="29"/>
        <end position="48"/>
    </location>
</feature>
<proteinExistence type="predicted"/>
<feature type="transmembrane region" description="Helical" evidence="1">
    <location>
        <begin position="54"/>
        <end position="75"/>
    </location>
</feature>
<dbReference type="EMBL" id="JADIIL010000025">
    <property type="protein sequence ID" value="MBF4475211.1"/>
    <property type="molecule type" value="Genomic_DNA"/>
</dbReference>
<evidence type="ECO:0000313" key="3">
    <source>
        <dbReference type="Proteomes" id="UP000606900"/>
    </source>
</evidence>